<feature type="compositionally biased region" description="Polar residues" evidence="1">
    <location>
        <begin position="16"/>
        <end position="34"/>
    </location>
</feature>
<dbReference type="GO" id="GO:0046983">
    <property type="term" value="F:protein dimerization activity"/>
    <property type="evidence" value="ECO:0007669"/>
    <property type="project" value="InterPro"/>
</dbReference>
<keyword evidence="4" id="KW-1185">Reference proteome</keyword>
<dbReference type="OrthoDB" id="1715602at2759"/>
<feature type="non-terminal residue" evidence="3">
    <location>
        <position position="1"/>
    </location>
</feature>
<dbReference type="VEuPathDB" id="FungiDB:VP01_3972g1"/>
<organism evidence="3 4">
    <name type="scientific">Puccinia sorghi</name>
    <dbReference type="NCBI Taxonomy" id="27349"/>
    <lineage>
        <taxon>Eukaryota</taxon>
        <taxon>Fungi</taxon>
        <taxon>Dikarya</taxon>
        <taxon>Basidiomycota</taxon>
        <taxon>Pucciniomycotina</taxon>
        <taxon>Pucciniomycetes</taxon>
        <taxon>Pucciniales</taxon>
        <taxon>Pucciniaceae</taxon>
        <taxon>Puccinia</taxon>
    </lineage>
</organism>
<evidence type="ECO:0000256" key="1">
    <source>
        <dbReference type="SAM" id="MobiDB-lite"/>
    </source>
</evidence>
<dbReference type="PANTHER" id="PTHR47611">
    <property type="entry name" value="HAT DIMERISATION DOMAIN, C-TERMINAL"/>
    <property type="match status" value="1"/>
</dbReference>
<evidence type="ECO:0000313" key="4">
    <source>
        <dbReference type="Proteomes" id="UP000037035"/>
    </source>
</evidence>
<comment type="caution">
    <text evidence="3">The sequence shown here is derived from an EMBL/GenBank/DDBJ whole genome shotgun (WGS) entry which is preliminary data.</text>
</comment>
<evidence type="ECO:0000259" key="2">
    <source>
        <dbReference type="Pfam" id="PF05699"/>
    </source>
</evidence>
<protein>
    <recommendedName>
        <fullName evidence="2">HAT C-terminal dimerisation domain-containing protein</fullName>
    </recommendedName>
</protein>
<dbReference type="PANTHER" id="PTHR47611:SF1">
    <property type="entry name" value="CCHC-TYPE DOMAIN-CONTAINING PROTEIN"/>
    <property type="match status" value="1"/>
</dbReference>
<dbReference type="Pfam" id="PF05699">
    <property type="entry name" value="Dimer_Tnp_hAT"/>
    <property type="match status" value="1"/>
</dbReference>
<sequence>QALNLFKAQARKYEKTTNNNPEISNSKGKQRNQSEIEADDILKYWHSRQKLYPSLAVMAKCFLVIPATSAPSKQVFSACKFIIGTQRYNLDESSIEQLLCLKEWSQMSHLFNEK</sequence>
<gene>
    <name evidence="3" type="ORF">VP01_3972g1</name>
</gene>
<dbReference type="InterPro" id="IPR012337">
    <property type="entry name" value="RNaseH-like_sf"/>
</dbReference>
<dbReference type="Proteomes" id="UP000037035">
    <property type="component" value="Unassembled WGS sequence"/>
</dbReference>
<dbReference type="SUPFAM" id="SSF53098">
    <property type="entry name" value="Ribonuclease H-like"/>
    <property type="match status" value="1"/>
</dbReference>
<dbReference type="InterPro" id="IPR008906">
    <property type="entry name" value="HATC_C_dom"/>
</dbReference>
<feature type="domain" description="HAT C-terminal dimerisation" evidence="2">
    <location>
        <begin position="39"/>
        <end position="104"/>
    </location>
</feature>
<dbReference type="AlphaFoldDB" id="A0A0L6US83"/>
<reference evidence="3 4" key="1">
    <citation type="submission" date="2015-08" db="EMBL/GenBank/DDBJ databases">
        <title>Next Generation Sequencing and Analysis of the Genome of Puccinia sorghi L Schw, the Causal Agent of Maize Common Rust.</title>
        <authorList>
            <person name="Rochi L."/>
            <person name="Burguener G."/>
            <person name="Darino M."/>
            <person name="Turjanski A."/>
            <person name="Kreff E."/>
            <person name="Dieguez M.J."/>
            <person name="Sacco F."/>
        </authorList>
    </citation>
    <scope>NUCLEOTIDE SEQUENCE [LARGE SCALE GENOMIC DNA]</scope>
    <source>
        <strain evidence="3 4">RO10H11247</strain>
    </source>
</reference>
<feature type="region of interest" description="Disordered" evidence="1">
    <location>
        <begin position="12"/>
        <end position="34"/>
    </location>
</feature>
<proteinExistence type="predicted"/>
<accession>A0A0L6US83</accession>
<evidence type="ECO:0000313" key="3">
    <source>
        <dbReference type="EMBL" id="KNZ51398.1"/>
    </source>
</evidence>
<name>A0A0L6US83_9BASI</name>
<dbReference type="EMBL" id="LAVV01009026">
    <property type="protein sequence ID" value="KNZ51398.1"/>
    <property type="molecule type" value="Genomic_DNA"/>
</dbReference>